<dbReference type="EMBL" id="CP022111">
    <property type="protein sequence ID" value="ASG23352.1"/>
    <property type="molecule type" value="Genomic_DNA"/>
</dbReference>
<feature type="transmembrane region" description="Helical" evidence="3">
    <location>
        <begin position="403"/>
        <end position="422"/>
    </location>
</feature>
<feature type="transmembrane region" description="Helical" evidence="3">
    <location>
        <begin position="176"/>
        <end position="197"/>
    </location>
</feature>
<accession>A0A248JXB2</accession>
<dbReference type="Proteomes" id="UP000197153">
    <property type="component" value="Chromosome 2"/>
</dbReference>
<dbReference type="GO" id="GO:0008643">
    <property type="term" value="P:carbohydrate transport"/>
    <property type="evidence" value="ECO:0007669"/>
    <property type="project" value="InterPro"/>
</dbReference>
<organism evidence="4 5">
    <name type="scientific">Nitrospirillum viridazoti CBAmc</name>
    <dbReference type="NCBI Taxonomy" id="1441467"/>
    <lineage>
        <taxon>Bacteria</taxon>
        <taxon>Pseudomonadati</taxon>
        <taxon>Pseudomonadota</taxon>
        <taxon>Alphaproteobacteria</taxon>
        <taxon>Rhodospirillales</taxon>
        <taxon>Azospirillaceae</taxon>
        <taxon>Nitrospirillum</taxon>
        <taxon>Nitrospirillum viridazoti</taxon>
    </lineage>
</organism>
<comment type="similarity">
    <text evidence="1">Belongs to the sodium:galactoside symporter (TC 2.A.2) family.</text>
</comment>
<dbReference type="GO" id="GO:0005886">
    <property type="term" value="C:plasma membrane"/>
    <property type="evidence" value="ECO:0007669"/>
    <property type="project" value="TreeGrafter"/>
</dbReference>
<evidence type="ECO:0000256" key="1">
    <source>
        <dbReference type="ARBA" id="ARBA00009617"/>
    </source>
</evidence>
<feature type="transmembrane region" description="Helical" evidence="3">
    <location>
        <begin position="471"/>
        <end position="495"/>
    </location>
</feature>
<dbReference type="Gene3D" id="1.20.1250.20">
    <property type="entry name" value="MFS general substrate transporter like domains"/>
    <property type="match status" value="1"/>
</dbReference>
<evidence type="ECO:0000256" key="3">
    <source>
        <dbReference type="SAM" id="Phobius"/>
    </source>
</evidence>
<dbReference type="SUPFAM" id="SSF103473">
    <property type="entry name" value="MFS general substrate transporter"/>
    <property type="match status" value="1"/>
</dbReference>
<gene>
    <name evidence="4" type="ORF">Y958_21310</name>
</gene>
<dbReference type="PANTHER" id="PTHR11328">
    <property type="entry name" value="MAJOR FACILITATOR SUPERFAMILY DOMAIN-CONTAINING PROTEIN"/>
    <property type="match status" value="1"/>
</dbReference>
<feature type="region of interest" description="Disordered" evidence="2">
    <location>
        <begin position="17"/>
        <end position="36"/>
    </location>
</feature>
<evidence type="ECO:0008006" key="6">
    <source>
        <dbReference type="Google" id="ProtNLM"/>
    </source>
</evidence>
<evidence type="ECO:0000313" key="4">
    <source>
        <dbReference type="EMBL" id="ASG23352.1"/>
    </source>
</evidence>
<dbReference type="Pfam" id="PF13347">
    <property type="entry name" value="MFS_2"/>
    <property type="match status" value="1"/>
</dbReference>
<feature type="transmembrane region" description="Helical" evidence="3">
    <location>
        <begin position="515"/>
        <end position="535"/>
    </location>
</feature>
<evidence type="ECO:0000313" key="5">
    <source>
        <dbReference type="Proteomes" id="UP000197153"/>
    </source>
</evidence>
<feature type="transmembrane region" description="Helical" evidence="3">
    <location>
        <begin position="279"/>
        <end position="301"/>
    </location>
</feature>
<dbReference type="InterPro" id="IPR039672">
    <property type="entry name" value="MFS_2"/>
</dbReference>
<feature type="transmembrane region" description="Helical" evidence="3">
    <location>
        <begin position="203"/>
        <end position="227"/>
    </location>
</feature>
<dbReference type="InterPro" id="IPR036259">
    <property type="entry name" value="MFS_trans_sf"/>
</dbReference>
<dbReference type="KEGG" id="nao:Y958_21310"/>
<name>A0A248JXB2_9PROT</name>
<protein>
    <recommendedName>
        <fullName evidence="6">MFS transporter</fullName>
    </recommendedName>
</protein>
<feature type="transmembrane region" description="Helical" evidence="3">
    <location>
        <begin position="373"/>
        <end position="396"/>
    </location>
</feature>
<dbReference type="CDD" id="cd17332">
    <property type="entry name" value="MFS_MelB_like"/>
    <property type="match status" value="1"/>
</dbReference>
<reference evidence="4 5" key="1">
    <citation type="submission" date="2017-06" db="EMBL/GenBank/DDBJ databases">
        <title>Complete genome sequence of Nitrospirillum amazonense strain CBAmC, an endophytic nitrogen-fixing and plant growth-promoting bacterium, isolated from sugarcane.</title>
        <authorList>
            <person name="Schwab S."/>
            <person name="dos Santos Teixeira K.R."/>
            <person name="Simoes Araujo J.L."/>
            <person name="Soares Vidal M."/>
            <person name="Borges de Freitas H.R."/>
            <person name="Rivello Crivelaro A.L."/>
            <person name="Bueno de Camargo Nunes A."/>
            <person name="dos Santos C.M."/>
            <person name="Palmeira da Silva Rosa D."/>
            <person name="da Silva Padilha D."/>
            <person name="da Silva E."/>
            <person name="Araujo Terra L."/>
            <person name="Soares Mendes V."/>
            <person name="Farinelli L."/>
            <person name="Magalhaes Cruz L."/>
            <person name="Baldani J.I."/>
        </authorList>
    </citation>
    <scope>NUCLEOTIDE SEQUENCE [LARGE SCALE GENOMIC DNA]</scope>
    <source>
        <strain evidence="4 5">CBAmC</strain>
    </source>
</reference>
<feature type="transmembrane region" description="Helical" evidence="3">
    <location>
        <begin position="248"/>
        <end position="267"/>
    </location>
</feature>
<dbReference type="InterPro" id="IPR001927">
    <property type="entry name" value="Na/Gal_symport"/>
</dbReference>
<dbReference type="AlphaFoldDB" id="A0A248JXB2"/>
<feature type="transmembrane region" description="Helical" evidence="3">
    <location>
        <begin position="135"/>
        <end position="155"/>
    </location>
</feature>
<feature type="transmembrane region" description="Helical" evidence="3">
    <location>
        <begin position="339"/>
        <end position="361"/>
    </location>
</feature>
<feature type="transmembrane region" description="Helical" evidence="3">
    <location>
        <begin position="428"/>
        <end position="450"/>
    </location>
</feature>
<keyword evidence="3" id="KW-1133">Transmembrane helix</keyword>
<dbReference type="GO" id="GO:0006814">
    <property type="term" value="P:sodium ion transport"/>
    <property type="evidence" value="ECO:0007669"/>
    <property type="project" value="InterPro"/>
</dbReference>
<dbReference type="PANTHER" id="PTHR11328:SF24">
    <property type="entry name" value="MAJOR FACILITATOR SUPERFAMILY (MFS) PROFILE DOMAIN-CONTAINING PROTEIN"/>
    <property type="match status" value="1"/>
</dbReference>
<sequence length="595" mass="62434">MSLPSLYRCRLPIPGAGARSQSPKAPGCGNPASMAQKSAPVHHLTATVRKACWRDRHRMLFPGIGLGRKREDGTAVIAAATLAPREEFPGGKMAYGQAPVALKTKLGYAIGDLGLNLHWQAMTLFLAYFQTDVQGVPPVWVGVGFLVAAIADGLANPLMGVWADRTSTRLGRYRPFILWGGVPLGAVMAACFTAPGFGQGGLIAYAILSHMAWRGVYTIVSIPYASLSARITQDAEERSSLTGYRMTCAFIGGITVSFLLPALAARIDRMAAGGHGGAYAGLGYSISGLVVGTLSVALFWLCASVVKEEPYPALTPASRATLDSDVVGFLRTLARSGPLMRLLVSIGFIQVAGALQFRNLVYFFKYDVGDMDLAAYAMPAFSAASAVSVPFWVWLSRRTSKKVSWQMGTGLAALSSLAFLTAPSDRPALAVAAIAALFVGCTVHAVGFWAMLPDLVDYNEWRFGRRDEAKIFGVASLAQKVALGLAGALLGWLLSAIGFVPNAAQSAETLSGLRLLMSLLPCGLFIATLALMAGYPLDGALHRRIVEELDGRAGGGTPPTAPLPANNPVAGSPAQSGSGLGRPGVEHQARGGAVG</sequence>
<feature type="transmembrane region" description="Helical" evidence="3">
    <location>
        <begin position="106"/>
        <end position="129"/>
    </location>
</feature>
<dbReference type="GO" id="GO:0015293">
    <property type="term" value="F:symporter activity"/>
    <property type="evidence" value="ECO:0007669"/>
    <property type="project" value="InterPro"/>
</dbReference>
<proteinExistence type="inferred from homology"/>
<keyword evidence="3" id="KW-0472">Membrane</keyword>
<feature type="region of interest" description="Disordered" evidence="2">
    <location>
        <begin position="551"/>
        <end position="595"/>
    </location>
</feature>
<evidence type="ECO:0000256" key="2">
    <source>
        <dbReference type="SAM" id="MobiDB-lite"/>
    </source>
</evidence>
<dbReference type="NCBIfam" id="TIGR00792">
    <property type="entry name" value="gph"/>
    <property type="match status" value="1"/>
</dbReference>
<keyword evidence="3" id="KW-0812">Transmembrane</keyword>
<keyword evidence="5" id="KW-1185">Reference proteome</keyword>